<dbReference type="PANTHER" id="PTHR43355">
    <property type="entry name" value="FLAVIN REDUCTASE (NADPH)"/>
    <property type="match status" value="1"/>
</dbReference>
<protein>
    <submittedName>
        <fullName evidence="2">Uncharacterized protein YbjT (DUF2867 family)</fullName>
    </submittedName>
</protein>
<proteinExistence type="predicted"/>
<dbReference type="Gene3D" id="3.40.50.720">
    <property type="entry name" value="NAD(P)-binding Rossmann-like Domain"/>
    <property type="match status" value="1"/>
</dbReference>
<dbReference type="GO" id="GO:0016646">
    <property type="term" value="F:oxidoreductase activity, acting on the CH-NH group of donors, NAD or NADP as acceptor"/>
    <property type="evidence" value="ECO:0007669"/>
    <property type="project" value="TreeGrafter"/>
</dbReference>
<dbReference type="PANTHER" id="PTHR43355:SF2">
    <property type="entry name" value="FLAVIN REDUCTASE (NADPH)"/>
    <property type="match status" value="1"/>
</dbReference>
<dbReference type="Pfam" id="PF13460">
    <property type="entry name" value="NAD_binding_10"/>
    <property type="match status" value="1"/>
</dbReference>
<organism evidence="2 3">
    <name type="scientific">Promicromonospora sukumoe</name>
    <dbReference type="NCBI Taxonomy" id="88382"/>
    <lineage>
        <taxon>Bacteria</taxon>
        <taxon>Bacillati</taxon>
        <taxon>Actinomycetota</taxon>
        <taxon>Actinomycetes</taxon>
        <taxon>Micrococcales</taxon>
        <taxon>Promicromonosporaceae</taxon>
        <taxon>Promicromonospora</taxon>
    </lineage>
</organism>
<dbReference type="InterPro" id="IPR036291">
    <property type="entry name" value="NAD(P)-bd_dom_sf"/>
</dbReference>
<dbReference type="InterPro" id="IPR051606">
    <property type="entry name" value="Polyketide_Oxido-like"/>
</dbReference>
<name>A0A7W3PGG0_9MICO</name>
<dbReference type="InterPro" id="IPR016040">
    <property type="entry name" value="NAD(P)-bd_dom"/>
</dbReference>
<comment type="caution">
    <text evidence="2">The sequence shown here is derived from an EMBL/GenBank/DDBJ whole genome shotgun (WGS) entry which is preliminary data.</text>
</comment>
<evidence type="ECO:0000313" key="3">
    <source>
        <dbReference type="Proteomes" id="UP000540568"/>
    </source>
</evidence>
<gene>
    <name evidence="2" type="ORF">FHX71_004560</name>
</gene>
<evidence type="ECO:0000313" key="2">
    <source>
        <dbReference type="EMBL" id="MBA8810584.1"/>
    </source>
</evidence>
<feature type="domain" description="NAD(P)-binding" evidence="1">
    <location>
        <begin position="7"/>
        <end position="201"/>
    </location>
</feature>
<keyword evidence="3" id="KW-1185">Reference proteome</keyword>
<dbReference type="AlphaFoldDB" id="A0A7W3PGG0"/>
<reference evidence="2 3" key="1">
    <citation type="submission" date="2020-07" db="EMBL/GenBank/DDBJ databases">
        <title>Sequencing the genomes of 1000 actinobacteria strains.</title>
        <authorList>
            <person name="Klenk H.-P."/>
        </authorList>
    </citation>
    <scope>NUCLEOTIDE SEQUENCE [LARGE SCALE GENOMIC DNA]</scope>
    <source>
        <strain evidence="2 3">DSM 44121</strain>
    </source>
</reference>
<dbReference type="EMBL" id="JACGWV010000002">
    <property type="protein sequence ID" value="MBA8810584.1"/>
    <property type="molecule type" value="Genomic_DNA"/>
</dbReference>
<dbReference type="SUPFAM" id="SSF51735">
    <property type="entry name" value="NAD(P)-binding Rossmann-fold domains"/>
    <property type="match status" value="1"/>
</dbReference>
<accession>A0A7W3PGG0</accession>
<dbReference type="RefSeq" id="WP_182619664.1">
    <property type="nucleotide sequence ID" value="NZ_BAAATF010000015.1"/>
</dbReference>
<sequence length="213" mass="22235">MQIAVVGASGRTGRELVRVLAAAGHDVVAVVRDPSRLAGPAGTPGEPGEVRVAEATDVAALAAAFEGVDAVASCLGPVPGESPHVLRDGITGVIAAMERAGVRRLVAISASGWLVDGDDPLSRYVAKPILRRALAAVNADLEAMEQVIRASHVDWTIMRPPRLQDRPGTGRYQARRDGNVRWGYTIARPDLALAMRDALADRSAVGQAISVAA</sequence>
<evidence type="ECO:0000259" key="1">
    <source>
        <dbReference type="Pfam" id="PF13460"/>
    </source>
</evidence>
<dbReference type="Proteomes" id="UP000540568">
    <property type="component" value="Unassembled WGS sequence"/>
</dbReference>